<keyword evidence="1" id="KW-1133">Transmembrane helix</keyword>
<name>A0A3D8HG42_9BACT</name>
<reference evidence="2 3" key="1">
    <citation type="submission" date="2018-07" db="EMBL/GenBank/DDBJ databases">
        <title>Parabacteroides acidifaciens nov. sp., isolated from human feces.</title>
        <authorList>
            <person name="Wang Y.J."/>
        </authorList>
    </citation>
    <scope>NUCLEOTIDE SEQUENCE [LARGE SCALE GENOMIC DNA]</scope>
    <source>
        <strain evidence="2 3">426-9</strain>
    </source>
</reference>
<accession>A0A3D8HG42</accession>
<keyword evidence="1" id="KW-0812">Transmembrane</keyword>
<dbReference type="AlphaFoldDB" id="A0A3D8HG42"/>
<proteinExistence type="predicted"/>
<dbReference type="Proteomes" id="UP000256321">
    <property type="component" value="Unassembled WGS sequence"/>
</dbReference>
<comment type="caution">
    <text evidence="2">The sequence shown here is derived from an EMBL/GenBank/DDBJ whole genome shotgun (WGS) entry which is preliminary data.</text>
</comment>
<evidence type="ECO:0000256" key="1">
    <source>
        <dbReference type="SAM" id="Phobius"/>
    </source>
</evidence>
<evidence type="ECO:0000313" key="3">
    <source>
        <dbReference type="Proteomes" id="UP000256321"/>
    </source>
</evidence>
<evidence type="ECO:0000313" key="2">
    <source>
        <dbReference type="EMBL" id="RDU49945.1"/>
    </source>
</evidence>
<protein>
    <submittedName>
        <fullName evidence="2">Uncharacterized protein</fullName>
    </submittedName>
</protein>
<sequence>MFIKKPLPPSQYCHYEGEAVTNIHKVFYCKRLRPIYLKAFLIRVAVSASTSCVTSIFFPPKYISDSF</sequence>
<feature type="transmembrane region" description="Helical" evidence="1">
    <location>
        <begin position="40"/>
        <end position="58"/>
    </location>
</feature>
<keyword evidence="1" id="KW-0472">Membrane</keyword>
<gene>
    <name evidence="2" type="ORF">DWU89_07005</name>
</gene>
<organism evidence="2 3">
    <name type="scientific">Parabacteroides acidifaciens</name>
    <dbReference type="NCBI Taxonomy" id="2290935"/>
    <lineage>
        <taxon>Bacteria</taxon>
        <taxon>Pseudomonadati</taxon>
        <taxon>Bacteroidota</taxon>
        <taxon>Bacteroidia</taxon>
        <taxon>Bacteroidales</taxon>
        <taxon>Tannerellaceae</taxon>
        <taxon>Parabacteroides</taxon>
    </lineage>
</organism>
<dbReference type="EMBL" id="QREV01000011">
    <property type="protein sequence ID" value="RDU49945.1"/>
    <property type="molecule type" value="Genomic_DNA"/>
</dbReference>